<name>A0ABV7KCS3_9HYPH</name>
<feature type="region of interest" description="Disordered" evidence="1">
    <location>
        <begin position="95"/>
        <end position="118"/>
    </location>
</feature>
<evidence type="ECO:0000313" key="3">
    <source>
        <dbReference type="Proteomes" id="UP001595583"/>
    </source>
</evidence>
<proteinExistence type="predicted"/>
<evidence type="ECO:0000313" key="2">
    <source>
        <dbReference type="EMBL" id="MFC3208113.1"/>
    </source>
</evidence>
<accession>A0ABV7KCS3</accession>
<evidence type="ECO:0000256" key="1">
    <source>
        <dbReference type="SAM" id="MobiDB-lite"/>
    </source>
</evidence>
<sequence>MLNILKRAAGFGEPDLIPDDEFASAMDAFPVQPEPTILDRSATVVSTFLDGARSRRADLMTQIAGLTEELRQTDLAIEAFEPVLLKLDDGYDPAADARNEVVPHPKRRQSKPMLAAAE</sequence>
<comment type="caution">
    <text evidence="2">The sequence shown here is derived from an EMBL/GenBank/DDBJ whole genome shotgun (WGS) entry which is preliminary data.</text>
</comment>
<gene>
    <name evidence="2" type="ORF">ACFOHJ_17965</name>
</gene>
<reference evidence="3" key="1">
    <citation type="journal article" date="2019" name="Int. J. Syst. Evol. Microbiol.">
        <title>The Global Catalogue of Microorganisms (GCM) 10K type strain sequencing project: providing services to taxonomists for standard genome sequencing and annotation.</title>
        <authorList>
            <consortium name="The Broad Institute Genomics Platform"/>
            <consortium name="The Broad Institute Genome Sequencing Center for Infectious Disease"/>
            <person name="Wu L."/>
            <person name="Ma J."/>
        </authorList>
    </citation>
    <scope>NUCLEOTIDE SEQUENCE [LARGE SCALE GENOMIC DNA]</scope>
    <source>
        <strain evidence="3">KCTC 52165</strain>
    </source>
</reference>
<dbReference type="Proteomes" id="UP001595583">
    <property type="component" value="Unassembled WGS sequence"/>
</dbReference>
<dbReference type="EMBL" id="JBHRTK010000016">
    <property type="protein sequence ID" value="MFC3208113.1"/>
    <property type="molecule type" value="Genomic_DNA"/>
</dbReference>
<protein>
    <submittedName>
        <fullName evidence="2">Uncharacterized protein</fullName>
    </submittedName>
</protein>
<dbReference type="RefSeq" id="WP_378222951.1">
    <property type="nucleotide sequence ID" value="NZ_JBHRTK010000016.1"/>
</dbReference>
<keyword evidence="3" id="KW-1185">Reference proteome</keyword>
<organism evidence="2 3">
    <name type="scientific">Aquamicrobium soli</name>
    <dbReference type="NCBI Taxonomy" id="1811518"/>
    <lineage>
        <taxon>Bacteria</taxon>
        <taxon>Pseudomonadati</taxon>
        <taxon>Pseudomonadota</taxon>
        <taxon>Alphaproteobacteria</taxon>
        <taxon>Hyphomicrobiales</taxon>
        <taxon>Phyllobacteriaceae</taxon>
        <taxon>Aquamicrobium</taxon>
    </lineage>
</organism>